<evidence type="ECO:0000256" key="10">
    <source>
        <dbReference type="ARBA" id="ARBA00022833"/>
    </source>
</evidence>
<keyword evidence="10" id="KW-0862">Zinc</keyword>
<evidence type="ECO:0000256" key="9">
    <source>
        <dbReference type="ARBA" id="ARBA00022801"/>
    </source>
</evidence>
<dbReference type="OrthoDB" id="527344at2759"/>
<dbReference type="AlphaFoldDB" id="A0A1E3Q0T6"/>
<evidence type="ECO:0000256" key="5">
    <source>
        <dbReference type="ARBA" id="ARBA00022694"/>
    </source>
</evidence>
<dbReference type="InterPro" id="IPR027794">
    <property type="entry name" value="tRNase_Z_dom"/>
</dbReference>
<keyword evidence="15" id="KW-1185">Reference proteome</keyword>
<feature type="region of interest" description="Disordered" evidence="11">
    <location>
        <begin position="486"/>
        <end position="522"/>
    </location>
</feature>
<sequence>MFTARIAVHPTTDLPGTLLQCDFSGHRFLFGRVAEGTQRALLSRGSKLSRARQIFMTGQTSFVDQMGGLPGLLLSAADQGLQQLGIYGDKNIAWAVATLRHAVFRDSIDIAVRHAAEDIVNDFMTVVPVALGAQEDRSVSPDDAKALDEYIANVLNAMFPLTKKSGNNFDEIAYAAKRFSKDQLIRAPDVRRDKGPSMSYIIQPHTVRGKFNGRKADELGIPKDNTRNSIISGNSYTLPDGRVVTTEMLVDPDQYIKRLIYLDIPTLRHFEDAKKKNWLADVPTSAEHKMGMRTNVDSLDRLPGTRSVGAVSVIVHQLGLEVHPFSSEYTEFMKQFGPDCEKHVIGHPDYIPDSISHTRSAHLNAALRLVSPENFNQLYTARAKSQIPKKYLPLTPPPAVARITQPSNSPSPEPIDNQEFRAIPLVTGIEYRVKGSTIESTASEFAQDALTNYAALADMQEELLSDIMVRAPDLAERIKVSQDKYYKRQERHMARRRRYASGTTGEVSSSSSSSENESEGIAVSEDKKAFGNVSIIAVGTGSAVPAVFRNVIGTIVRLPFYEPPNYKRTYWKDAPFITKSILFDCGESTVGNLARMFGPGPDGVDQKLREVKLAFISHMHGDHHFGLLSFVKARQEAFTRYRIQRLSEANLSDTPMDDNTLYLVAPQMAVGWLEEWEQIYPGLLDGVRFIDARFFLREQESPIYTPHFASVFSDLSQSLNIATIRVVKAVHCLDSYSGSIEFHNGFKLSYSGDTRPNENFVDIGKNTSLLIHEATMDDPLLADAISKRHSTVSEALGVARHMNARNLFLTHFSQRYPVSPRFFAASAGERLSGMRGLREDRHGMFLLRNMSSVFQEDAENWNRSLKLTLAYDGMMIKMKDMHKQGAWTDVLRFVFRNLLTEPEEESDELLLSQKPTKGPTPPKARGGAPWDKNAWKKRKRDSPGFLDTAEQGDAASRSAVAGNAL</sequence>
<evidence type="ECO:0000256" key="8">
    <source>
        <dbReference type="ARBA" id="ARBA00022759"/>
    </source>
</evidence>
<dbReference type="PANTHER" id="PTHR12553:SF49">
    <property type="entry name" value="ZINC PHOSPHODIESTERASE ELAC PROTEIN 2"/>
    <property type="match status" value="1"/>
</dbReference>
<evidence type="ECO:0000256" key="3">
    <source>
        <dbReference type="ARBA" id="ARBA00007823"/>
    </source>
</evidence>
<dbReference type="Pfam" id="PF13691">
    <property type="entry name" value="Lactamase_B_4"/>
    <property type="match status" value="1"/>
</dbReference>
<keyword evidence="6" id="KW-0540">Nuclease</keyword>
<evidence type="ECO:0000256" key="7">
    <source>
        <dbReference type="ARBA" id="ARBA00022723"/>
    </source>
</evidence>
<feature type="domain" description="tRNase Z endonuclease" evidence="13">
    <location>
        <begin position="7"/>
        <end position="68"/>
    </location>
</feature>
<dbReference type="STRING" id="675824.A0A1E3Q0T6"/>
<evidence type="ECO:0000313" key="14">
    <source>
        <dbReference type="EMBL" id="ODQ71114.1"/>
    </source>
</evidence>
<organism evidence="14 15">
    <name type="scientific">Lipomyces starkeyi NRRL Y-11557</name>
    <dbReference type="NCBI Taxonomy" id="675824"/>
    <lineage>
        <taxon>Eukaryota</taxon>
        <taxon>Fungi</taxon>
        <taxon>Dikarya</taxon>
        <taxon>Ascomycota</taxon>
        <taxon>Saccharomycotina</taxon>
        <taxon>Lipomycetes</taxon>
        <taxon>Lipomycetales</taxon>
        <taxon>Lipomycetaceae</taxon>
        <taxon>Lipomyces</taxon>
    </lineage>
</organism>
<name>A0A1E3Q0T6_LIPST</name>
<dbReference type="PANTHER" id="PTHR12553">
    <property type="entry name" value="ZINC PHOSPHODIESTERASE ELAC PROTEIN 2"/>
    <property type="match status" value="1"/>
</dbReference>
<evidence type="ECO:0000256" key="11">
    <source>
        <dbReference type="SAM" id="MobiDB-lite"/>
    </source>
</evidence>
<comment type="cofactor">
    <cofactor evidence="2">
        <name>Zn(2+)</name>
        <dbReference type="ChEBI" id="CHEBI:29105"/>
    </cofactor>
</comment>
<dbReference type="GO" id="GO:1990180">
    <property type="term" value="P:mitochondrial tRNA 3'-end processing"/>
    <property type="evidence" value="ECO:0007669"/>
    <property type="project" value="TreeGrafter"/>
</dbReference>
<keyword evidence="9" id="KW-0378">Hydrolase</keyword>
<dbReference type="GO" id="GO:0005739">
    <property type="term" value="C:mitochondrion"/>
    <property type="evidence" value="ECO:0007669"/>
    <property type="project" value="TreeGrafter"/>
</dbReference>
<proteinExistence type="inferred from homology"/>
<dbReference type="EMBL" id="KV454298">
    <property type="protein sequence ID" value="ODQ71114.1"/>
    <property type="molecule type" value="Genomic_DNA"/>
</dbReference>
<dbReference type="InterPro" id="IPR047151">
    <property type="entry name" value="RNZ2-like"/>
</dbReference>
<dbReference type="EC" id="3.1.26.11" evidence="4"/>
<dbReference type="GO" id="GO:0046872">
    <property type="term" value="F:metal ion binding"/>
    <property type="evidence" value="ECO:0007669"/>
    <property type="project" value="UniProtKB-KW"/>
</dbReference>
<dbReference type="GO" id="GO:0042781">
    <property type="term" value="F:3'-tRNA processing endoribonuclease activity"/>
    <property type="evidence" value="ECO:0007669"/>
    <property type="project" value="UniProtKB-EC"/>
</dbReference>
<evidence type="ECO:0000256" key="6">
    <source>
        <dbReference type="ARBA" id="ARBA00022722"/>
    </source>
</evidence>
<gene>
    <name evidence="14" type="ORF">LIPSTDRAFT_5133</name>
</gene>
<protein>
    <recommendedName>
        <fullName evidence="4">ribonuclease Z</fullName>
        <ecNumber evidence="4">3.1.26.11</ecNumber>
    </recommendedName>
</protein>
<reference evidence="14 15" key="1">
    <citation type="journal article" date="2016" name="Proc. Natl. Acad. Sci. U.S.A.">
        <title>Comparative genomics of biotechnologically important yeasts.</title>
        <authorList>
            <person name="Riley R."/>
            <person name="Haridas S."/>
            <person name="Wolfe K.H."/>
            <person name="Lopes M.R."/>
            <person name="Hittinger C.T."/>
            <person name="Goeker M."/>
            <person name="Salamov A.A."/>
            <person name="Wisecaver J.H."/>
            <person name="Long T.M."/>
            <person name="Calvey C.H."/>
            <person name="Aerts A.L."/>
            <person name="Barry K.W."/>
            <person name="Choi C."/>
            <person name="Clum A."/>
            <person name="Coughlan A.Y."/>
            <person name="Deshpande S."/>
            <person name="Douglass A.P."/>
            <person name="Hanson S.J."/>
            <person name="Klenk H.-P."/>
            <person name="LaButti K.M."/>
            <person name="Lapidus A."/>
            <person name="Lindquist E.A."/>
            <person name="Lipzen A.M."/>
            <person name="Meier-Kolthoff J.P."/>
            <person name="Ohm R.A."/>
            <person name="Otillar R.P."/>
            <person name="Pangilinan J.L."/>
            <person name="Peng Y."/>
            <person name="Rokas A."/>
            <person name="Rosa C.A."/>
            <person name="Scheuner C."/>
            <person name="Sibirny A.A."/>
            <person name="Slot J.C."/>
            <person name="Stielow J.B."/>
            <person name="Sun H."/>
            <person name="Kurtzman C.P."/>
            <person name="Blackwell M."/>
            <person name="Grigoriev I.V."/>
            <person name="Jeffries T.W."/>
        </authorList>
    </citation>
    <scope>NUCLEOTIDE SEQUENCE [LARGE SCALE GENOMIC DNA]</scope>
    <source>
        <strain evidence="14 15">NRRL Y-11557</strain>
    </source>
</reference>
<evidence type="ECO:0000259" key="12">
    <source>
        <dbReference type="Pfam" id="PF12706"/>
    </source>
</evidence>
<feature type="compositionally biased region" description="Low complexity" evidence="11">
    <location>
        <begin position="501"/>
        <end position="515"/>
    </location>
</feature>
<feature type="region of interest" description="Disordered" evidence="11">
    <location>
        <begin position="905"/>
        <end position="965"/>
    </location>
</feature>
<feature type="domain" description="Metallo-beta-lactamase" evidence="12">
    <location>
        <begin position="581"/>
        <end position="812"/>
    </location>
</feature>
<comment type="similarity">
    <text evidence="3">Belongs to the RNase Z family.</text>
</comment>
<comment type="catalytic activity">
    <reaction evidence="1">
        <text>Endonucleolytic cleavage of RNA, removing extra 3' nucleotides from tRNA precursor, generating 3' termini of tRNAs. A 3'-hydroxy group is left at the tRNA terminus and a 5'-phosphoryl group is left at the trailer molecule.</text>
        <dbReference type="EC" id="3.1.26.11"/>
    </reaction>
</comment>
<dbReference type="Gene3D" id="3.60.15.10">
    <property type="entry name" value="Ribonuclease Z/Hydroxyacylglutathione hydrolase-like"/>
    <property type="match status" value="2"/>
</dbReference>
<dbReference type="Proteomes" id="UP000094385">
    <property type="component" value="Unassembled WGS sequence"/>
</dbReference>
<dbReference type="SUPFAM" id="SSF56281">
    <property type="entry name" value="Metallo-hydrolase/oxidoreductase"/>
    <property type="match status" value="2"/>
</dbReference>
<evidence type="ECO:0000313" key="15">
    <source>
        <dbReference type="Proteomes" id="UP000094385"/>
    </source>
</evidence>
<dbReference type="Pfam" id="PF12706">
    <property type="entry name" value="Lactamase_B_2"/>
    <property type="match status" value="1"/>
</dbReference>
<accession>A0A1E3Q0T6</accession>
<dbReference type="InterPro" id="IPR001279">
    <property type="entry name" value="Metallo-B-lactamas"/>
</dbReference>
<keyword evidence="7" id="KW-0479">Metal-binding</keyword>
<dbReference type="InterPro" id="IPR036866">
    <property type="entry name" value="RibonucZ/Hydroxyglut_hydro"/>
</dbReference>
<evidence type="ECO:0000256" key="2">
    <source>
        <dbReference type="ARBA" id="ARBA00001947"/>
    </source>
</evidence>
<evidence type="ECO:0000256" key="4">
    <source>
        <dbReference type="ARBA" id="ARBA00012477"/>
    </source>
</evidence>
<dbReference type="CDD" id="cd07718">
    <property type="entry name" value="RNaseZ_ELAC1_ELAC2-C-term-like_MBL-fold"/>
    <property type="match status" value="1"/>
</dbReference>
<evidence type="ECO:0000259" key="13">
    <source>
        <dbReference type="Pfam" id="PF13691"/>
    </source>
</evidence>
<evidence type="ECO:0000256" key="1">
    <source>
        <dbReference type="ARBA" id="ARBA00000402"/>
    </source>
</evidence>
<keyword evidence="8" id="KW-0255">Endonuclease</keyword>
<keyword evidence="5" id="KW-0819">tRNA processing</keyword>